<dbReference type="InterPro" id="IPR002213">
    <property type="entry name" value="UDP_glucos_trans"/>
</dbReference>
<dbReference type="InterPro" id="IPR050426">
    <property type="entry name" value="Glycosyltransferase_28"/>
</dbReference>
<dbReference type="InterPro" id="IPR010610">
    <property type="entry name" value="EryCIII-like_C"/>
</dbReference>
<feature type="domain" description="Erythromycin biosynthesis protein CIII-like N-terminal" evidence="5">
    <location>
        <begin position="25"/>
        <end position="184"/>
    </location>
</feature>
<dbReference type="Pfam" id="PF21036">
    <property type="entry name" value="EryCIII-like_N"/>
    <property type="match status" value="1"/>
</dbReference>
<keyword evidence="3" id="KW-0808">Transferase</keyword>
<comment type="caution">
    <text evidence="6">The sequence shown here is derived from an EMBL/GenBank/DDBJ whole genome shotgun (WGS) entry which is preliminary data.</text>
</comment>
<evidence type="ECO:0000313" key="7">
    <source>
        <dbReference type="Proteomes" id="UP000622245"/>
    </source>
</evidence>
<evidence type="ECO:0000259" key="4">
    <source>
        <dbReference type="Pfam" id="PF06722"/>
    </source>
</evidence>
<keyword evidence="2" id="KW-0328">Glycosyltransferase</keyword>
<dbReference type="Pfam" id="PF06722">
    <property type="entry name" value="EryCIII-like_C"/>
    <property type="match status" value="1"/>
</dbReference>
<protein>
    <submittedName>
        <fullName evidence="6">Glycosyltransferase family 1 protein</fullName>
    </submittedName>
</protein>
<comment type="similarity">
    <text evidence="1">Belongs to the glycosyltransferase 28 family.</text>
</comment>
<dbReference type="SUPFAM" id="SSF53756">
    <property type="entry name" value="UDP-Glycosyltransferase/glycogen phosphorylase"/>
    <property type="match status" value="1"/>
</dbReference>
<evidence type="ECO:0000256" key="3">
    <source>
        <dbReference type="ARBA" id="ARBA00022679"/>
    </source>
</evidence>
<keyword evidence="7" id="KW-1185">Reference proteome</keyword>
<dbReference type="PANTHER" id="PTHR48050:SF13">
    <property type="entry name" value="STEROL 3-BETA-GLUCOSYLTRANSFERASE UGT80A2"/>
    <property type="match status" value="1"/>
</dbReference>
<sequence length="389" mass="40811">MSMRVLFSNVPSFGHFLPLLPLIRAFRRQGHDVAVVTAAGMTPLLAPEGIELLPAGPMPDVLFAEVGRKLGINPATEPIPEAVAEFFAGVRVDLTADEAFAQAKSWRPDLIVNEMLDFVGPLVAAGLDVPLATLAFGPAVPAEFTDPLIAVVRSRYEERGLPAPQRVQTGRWLLDTCPPGLQFEGFAVPQGVERIALRPEPHQAPDASTGAHTPPAGGRPRVLVSFGTVFADPAVVGPLLGALTDVDVDVLATLGLDGKPEDYQLDSERVEFSPFVPLAQLLENVSAVITHGGAGTTLGTLARGVPMVVVPQGADQFIQADRVAASGAGLALMPGQADPAAIAAALRRLLDEPTFTEAARRIGAEVATMPSPDEVAERLRAEVIGQGQG</sequence>
<accession>A0ABS1YK79</accession>
<dbReference type="PANTHER" id="PTHR48050">
    <property type="entry name" value="STEROL 3-BETA-GLUCOSYLTRANSFERASE"/>
    <property type="match status" value="1"/>
</dbReference>
<dbReference type="InterPro" id="IPR048284">
    <property type="entry name" value="EryCIII-like_N"/>
</dbReference>
<gene>
    <name evidence="6" type="ORF">JM949_21865</name>
</gene>
<evidence type="ECO:0000256" key="1">
    <source>
        <dbReference type="ARBA" id="ARBA00006962"/>
    </source>
</evidence>
<dbReference type="EMBL" id="JAEVHL010000124">
    <property type="protein sequence ID" value="MBM0277834.1"/>
    <property type="molecule type" value="Genomic_DNA"/>
</dbReference>
<dbReference type="RefSeq" id="WP_203150239.1">
    <property type="nucleotide sequence ID" value="NZ_JAEVHL010000124.1"/>
</dbReference>
<evidence type="ECO:0000313" key="6">
    <source>
        <dbReference type="EMBL" id="MBM0277834.1"/>
    </source>
</evidence>
<evidence type="ECO:0000256" key="2">
    <source>
        <dbReference type="ARBA" id="ARBA00022676"/>
    </source>
</evidence>
<dbReference type="PROSITE" id="PS00375">
    <property type="entry name" value="UDPGT"/>
    <property type="match status" value="1"/>
</dbReference>
<organism evidence="6 7">
    <name type="scientific">Micromonospora tarensis</name>
    <dbReference type="NCBI Taxonomy" id="2806100"/>
    <lineage>
        <taxon>Bacteria</taxon>
        <taxon>Bacillati</taxon>
        <taxon>Actinomycetota</taxon>
        <taxon>Actinomycetes</taxon>
        <taxon>Micromonosporales</taxon>
        <taxon>Micromonosporaceae</taxon>
        <taxon>Micromonospora</taxon>
    </lineage>
</organism>
<dbReference type="CDD" id="cd03784">
    <property type="entry name" value="GT1_Gtf-like"/>
    <property type="match status" value="1"/>
</dbReference>
<reference evidence="6 7" key="1">
    <citation type="submission" date="2021-01" db="EMBL/GenBank/DDBJ databases">
        <title>Draft genome sequence of Micromonospora sp. strain STR1s_6.</title>
        <authorList>
            <person name="Karlyshev A."/>
            <person name="Jawad R."/>
        </authorList>
    </citation>
    <scope>NUCLEOTIDE SEQUENCE [LARGE SCALE GENOMIC DNA]</scope>
    <source>
        <strain evidence="6 7">STR1S-6</strain>
    </source>
</reference>
<dbReference type="InterPro" id="IPR035595">
    <property type="entry name" value="UDP_glycos_trans_CS"/>
</dbReference>
<dbReference type="Gene3D" id="3.40.50.2000">
    <property type="entry name" value="Glycogen Phosphorylase B"/>
    <property type="match status" value="2"/>
</dbReference>
<proteinExistence type="inferred from homology"/>
<evidence type="ECO:0000259" key="5">
    <source>
        <dbReference type="Pfam" id="PF21036"/>
    </source>
</evidence>
<feature type="domain" description="Erythromycin biosynthesis protein CIII-like C-terminal" evidence="4">
    <location>
        <begin position="239"/>
        <end position="380"/>
    </location>
</feature>
<dbReference type="Proteomes" id="UP000622245">
    <property type="component" value="Unassembled WGS sequence"/>
</dbReference>
<name>A0ABS1YK79_9ACTN</name>